<evidence type="ECO:0000256" key="2">
    <source>
        <dbReference type="SAM" id="Coils"/>
    </source>
</evidence>
<reference evidence="6" key="1">
    <citation type="submission" date="2016-06" db="EMBL/GenBank/DDBJ databases">
        <title>Parallel loss of symbiosis genes in relatives of nitrogen-fixing non-legume Parasponia.</title>
        <authorList>
            <person name="Van Velzen R."/>
            <person name="Holmer R."/>
            <person name="Bu F."/>
            <person name="Rutten L."/>
            <person name="Van Zeijl A."/>
            <person name="Liu W."/>
            <person name="Santuari L."/>
            <person name="Cao Q."/>
            <person name="Sharma T."/>
            <person name="Shen D."/>
            <person name="Roswanjaya Y."/>
            <person name="Wardhani T."/>
            <person name="Kalhor M.S."/>
            <person name="Jansen J."/>
            <person name="Van den Hoogen J."/>
            <person name="Gungor B."/>
            <person name="Hartog M."/>
            <person name="Hontelez J."/>
            <person name="Verver J."/>
            <person name="Yang W.-C."/>
            <person name="Schijlen E."/>
            <person name="Repin R."/>
            <person name="Schilthuizen M."/>
            <person name="Schranz E."/>
            <person name="Heidstra R."/>
            <person name="Miyata K."/>
            <person name="Fedorova E."/>
            <person name="Kohlen W."/>
            <person name="Bisseling T."/>
            <person name="Smit S."/>
            <person name="Geurts R."/>
        </authorList>
    </citation>
    <scope>NUCLEOTIDE SEQUENCE [LARGE SCALE GENOMIC DNA]</scope>
    <source>
        <strain evidence="6">cv. RG33-2</strain>
    </source>
</reference>
<dbReference type="EMBL" id="JXTC01000188">
    <property type="protein sequence ID" value="PON82800.1"/>
    <property type="molecule type" value="Genomic_DNA"/>
</dbReference>
<proteinExistence type="inferred from homology"/>
<keyword evidence="2" id="KW-0175">Coiled coil</keyword>
<feature type="compositionally biased region" description="Polar residues" evidence="3">
    <location>
        <begin position="257"/>
        <end position="270"/>
    </location>
</feature>
<dbReference type="FunCoup" id="A0A2P5EBB1">
    <property type="interactions" value="276"/>
</dbReference>
<feature type="compositionally biased region" description="Acidic residues" evidence="3">
    <location>
        <begin position="107"/>
        <end position="118"/>
    </location>
</feature>
<keyword evidence="6" id="KW-1185">Reference proteome</keyword>
<dbReference type="InterPro" id="IPR005516">
    <property type="entry name" value="Remorin_C"/>
</dbReference>
<feature type="compositionally biased region" description="Polar residues" evidence="3">
    <location>
        <begin position="216"/>
        <end position="227"/>
    </location>
</feature>
<protein>
    <submittedName>
        <fullName evidence="5">Remorin, C-terminal</fullName>
    </submittedName>
</protein>
<feature type="compositionally biased region" description="Basic and acidic residues" evidence="3">
    <location>
        <begin position="244"/>
        <end position="256"/>
    </location>
</feature>
<evidence type="ECO:0000256" key="3">
    <source>
        <dbReference type="SAM" id="MobiDB-lite"/>
    </source>
</evidence>
<gene>
    <name evidence="5" type="ORF">TorRG33x02_213740</name>
</gene>
<accession>A0A2P5EBB1</accession>
<dbReference type="PANTHER" id="PTHR31471:SF52">
    <property type="entry name" value="F12A21.28"/>
    <property type="match status" value="1"/>
</dbReference>
<dbReference type="STRING" id="63057.A0A2P5EBB1"/>
<comment type="similarity">
    <text evidence="1">Belongs to the remorin family.</text>
</comment>
<dbReference type="Pfam" id="PF03763">
    <property type="entry name" value="Remorin_C"/>
    <property type="match status" value="1"/>
</dbReference>
<name>A0A2P5EBB1_TREOI</name>
<feature type="compositionally biased region" description="Polar residues" evidence="3">
    <location>
        <begin position="197"/>
        <end position="206"/>
    </location>
</feature>
<dbReference type="Proteomes" id="UP000237000">
    <property type="component" value="Unassembled WGS sequence"/>
</dbReference>
<feature type="compositionally biased region" description="Basic residues" evidence="3">
    <location>
        <begin position="39"/>
        <end position="51"/>
    </location>
</feature>
<sequence>MRSIEDKGCYNNGPVQENISSSSGLSFEFHKGNNGANRTSHRNHHHHHRTALGKSTPSKWDDAQKWLVGLSRGGEKNQSSKTKPRNSNADDLRLIAPVPQKELENSSSEDEDEGEQEEGNGCSSSVKMAQQYDVETKKVDGKYESVWRINKPVENSTTVVRSVCVRDMGTEMTPIASQEPSRNATPLRATTPVARSPISSGSSTPARCQHRISANIEGQQTCPQSSDGRGEANPSGRGSGSTRRYIEESNDCKNKPDQNQNSDQDGTLNPLETQAVAWDEAERAKYMARYRSEEVKIQAWENHEKRKAEMEMRKMEVKAERIKARAQERLANKLASTRRIAEEKRANAEAKLNEKAVRTSERADYIRRTGHLPSSFSFKLPSLCW</sequence>
<feature type="compositionally biased region" description="Polar residues" evidence="3">
    <location>
        <begin position="76"/>
        <end position="87"/>
    </location>
</feature>
<feature type="compositionally biased region" description="Polar residues" evidence="3">
    <location>
        <begin position="13"/>
        <end position="25"/>
    </location>
</feature>
<dbReference type="OrthoDB" id="687404at2759"/>
<evidence type="ECO:0000256" key="1">
    <source>
        <dbReference type="ARBA" id="ARBA00005711"/>
    </source>
</evidence>
<organism evidence="5 6">
    <name type="scientific">Trema orientale</name>
    <name type="common">Charcoal tree</name>
    <name type="synonym">Celtis orientalis</name>
    <dbReference type="NCBI Taxonomy" id="63057"/>
    <lineage>
        <taxon>Eukaryota</taxon>
        <taxon>Viridiplantae</taxon>
        <taxon>Streptophyta</taxon>
        <taxon>Embryophyta</taxon>
        <taxon>Tracheophyta</taxon>
        <taxon>Spermatophyta</taxon>
        <taxon>Magnoliopsida</taxon>
        <taxon>eudicotyledons</taxon>
        <taxon>Gunneridae</taxon>
        <taxon>Pentapetalae</taxon>
        <taxon>rosids</taxon>
        <taxon>fabids</taxon>
        <taxon>Rosales</taxon>
        <taxon>Cannabaceae</taxon>
        <taxon>Trema</taxon>
    </lineage>
</organism>
<dbReference type="InParanoid" id="A0A2P5EBB1"/>
<comment type="caution">
    <text evidence="5">The sequence shown here is derived from an EMBL/GenBank/DDBJ whole genome shotgun (WGS) entry which is preliminary data.</text>
</comment>
<feature type="compositionally biased region" description="Polar residues" evidence="3">
    <location>
        <begin position="175"/>
        <end position="184"/>
    </location>
</feature>
<feature type="region of interest" description="Disordered" evidence="3">
    <location>
        <begin position="172"/>
        <end position="270"/>
    </location>
</feature>
<evidence type="ECO:0000259" key="4">
    <source>
        <dbReference type="Pfam" id="PF03763"/>
    </source>
</evidence>
<dbReference type="AlphaFoldDB" id="A0A2P5EBB1"/>
<evidence type="ECO:0000313" key="5">
    <source>
        <dbReference type="EMBL" id="PON82800.1"/>
    </source>
</evidence>
<feature type="coiled-coil region" evidence="2">
    <location>
        <begin position="300"/>
        <end position="358"/>
    </location>
</feature>
<feature type="region of interest" description="Disordered" evidence="3">
    <location>
        <begin position="1"/>
        <end position="127"/>
    </location>
</feature>
<feature type="domain" description="Remorin C-terminal" evidence="4">
    <location>
        <begin position="272"/>
        <end position="374"/>
    </location>
</feature>
<evidence type="ECO:0000313" key="6">
    <source>
        <dbReference type="Proteomes" id="UP000237000"/>
    </source>
</evidence>
<dbReference type="PANTHER" id="PTHR31471">
    <property type="entry name" value="OS02G0116800 PROTEIN"/>
    <property type="match status" value="1"/>
</dbReference>